<dbReference type="CDD" id="cd01948">
    <property type="entry name" value="EAL"/>
    <property type="match status" value="1"/>
</dbReference>
<evidence type="ECO:0000259" key="3">
    <source>
        <dbReference type="PROSITE" id="PS50887"/>
    </source>
</evidence>
<dbReference type="Gene3D" id="3.20.20.450">
    <property type="entry name" value="EAL domain"/>
    <property type="match status" value="1"/>
</dbReference>
<reference evidence="5" key="1">
    <citation type="submission" date="2016-10" db="EMBL/GenBank/DDBJ databases">
        <authorList>
            <person name="Varghese N."/>
            <person name="Submissions S."/>
        </authorList>
    </citation>
    <scope>NUCLEOTIDE SEQUENCE [LARGE SCALE GENOMIC DNA]</scope>
    <source>
        <strain evidence="5">Nm69</strain>
    </source>
</reference>
<dbReference type="CDD" id="cd01949">
    <property type="entry name" value="GGDEF"/>
    <property type="match status" value="1"/>
</dbReference>
<dbReference type="InterPro" id="IPR035965">
    <property type="entry name" value="PAS-like_dom_sf"/>
</dbReference>
<dbReference type="Pfam" id="PF00990">
    <property type="entry name" value="GGDEF"/>
    <property type="match status" value="1"/>
</dbReference>
<organism evidence="4 5">
    <name type="scientific">Nitrosomonas aestuarii</name>
    <dbReference type="NCBI Taxonomy" id="52441"/>
    <lineage>
        <taxon>Bacteria</taxon>
        <taxon>Pseudomonadati</taxon>
        <taxon>Pseudomonadota</taxon>
        <taxon>Betaproteobacteria</taxon>
        <taxon>Nitrosomonadales</taxon>
        <taxon>Nitrosomonadaceae</taxon>
        <taxon>Nitrosomonas</taxon>
    </lineage>
</organism>
<keyword evidence="1" id="KW-0812">Transmembrane</keyword>
<dbReference type="SMART" id="SM00052">
    <property type="entry name" value="EAL"/>
    <property type="match status" value="1"/>
</dbReference>
<dbReference type="PROSITE" id="PS50887">
    <property type="entry name" value="GGDEF"/>
    <property type="match status" value="1"/>
</dbReference>
<feature type="domain" description="EAL" evidence="2">
    <location>
        <begin position="527"/>
        <end position="778"/>
    </location>
</feature>
<dbReference type="OrthoDB" id="9813903at2"/>
<feature type="domain" description="GGDEF" evidence="3">
    <location>
        <begin position="383"/>
        <end position="516"/>
    </location>
</feature>
<evidence type="ECO:0000256" key="1">
    <source>
        <dbReference type="SAM" id="Phobius"/>
    </source>
</evidence>
<dbReference type="PANTHER" id="PTHR44757:SF2">
    <property type="entry name" value="BIOFILM ARCHITECTURE MAINTENANCE PROTEIN MBAA"/>
    <property type="match status" value="1"/>
</dbReference>
<dbReference type="SUPFAM" id="SSF141868">
    <property type="entry name" value="EAL domain-like"/>
    <property type="match status" value="1"/>
</dbReference>
<dbReference type="InterPro" id="IPR052155">
    <property type="entry name" value="Biofilm_reg_signaling"/>
</dbReference>
<evidence type="ECO:0000313" key="4">
    <source>
        <dbReference type="EMBL" id="SFK86359.1"/>
    </source>
</evidence>
<dbReference type="FunFam" id="3.30.70.270:FF:000001">
    <property type="entry name" value="Diguanylate cyclase domain protein"/>
    <property type="match status" value="1"/>
</dbReference>
<feature type="transmembrane region" description="Helical" evidence="1">
    <location>
        <begin position="6"/>
        <end position="26"/>
    </location>
</feature>
<dbReference type="NCBIfam" id="TIGR00254">
    <property type="entry name" value="GGDEF"/>
    <property type="match status" value="1"/>
</dbReference>
<dbReference type="GO" id="GO:0003824">
    <property type="term" value="F:catalytic activity"/>
    <property type="evidence" value="ECO:0007669"/>
    <property type="project" value="UniProtKB-ARBA"/>
</dbReference>
<gene>
    <name evidence="4" type="ORF">SAMN05216302_101814</name>
</gene>
<sequence length="778" mass="89088">MSILKRIYVLNGLLIISAVLIAVILVKHMWAQQSLYDKINHLHVPTISYTDKLIATLQEIKYTIKYNKINDETIADIYDNAVFSIESYISVINDLAYQFPDTATEQALLRLQEEVAFLVAALLNHTDLDNIVQYEYLSTIVLSTFIRAEQLNRLHKNANENLHNQLADGDKDNVDLLIKLTFLALLFGGVLIFPLLESIRGMVQSLQNSERQQRKLKESAELERSRLRALLSAMSIGVLFEDKKRRIAFANPAFSQLWSLDTNKSLIGLDVNNLLKQFLHRFVFLEQYSQHIFQVMDRYEVSERFEIDFDDGRTLTQFSFPVLDADESLLGRLWMYEDITHERKTAQQLLYLAEHDPVTGLYNRHRFQKQLTFMINAYQRNSNKFALLYFDLDEFKFINDTFGHGVGDSVLLRTANEISVLVRGIEMFARVGGDEFALIAALGQSDDVSALPVRIISKIASIPFRFRNTNLRLTASVGVAIYPEHGNTVEDLIAHADTAMYQAKNHGKNTWSIYDPGRSHPVQMVNRMNWSRRIGQALEGDHFELHFQGVHHIEERKLSHFEVLIRMRDPADPENLIMPGAFIPFAEKNAQIVEIDRWVLDRSIALLALYPELPTLAVNISGRSFDEPSLPDYINGKLNHYGIMPTRLIIELTETETVSDLHDAQRFIEAINQAGCRICLDDFGSGFSTFTYLKYLKVEILKIDGEFIRDLPNNHENQIFVKAMVNIAQGLEKLLVAEFVEDAETLQLLQDFGVQFAQGYYLGRPVGQEDMLQQQGIT</sequence>
<accession>A0A1I4D0W7</accession>
<dbReference type="SUPFAM" id="SSF55073">
    <property type="entry name" value="Nucleotide cyclase"/>
    <property type="match status" value="1"/>
</dbReference>
<dbReference type="PROSITE" id="PS50883">
    <property type="entry name" value="EAL"/>
    <property type="match status" value="1"/>
</dbReference>
<dbReference type="InterPro" id="IPR043128">
    <property type="entry name" value="Rev_trsase/Diguanyl_cyclase"/>
</dbReference>
<dbReference type="InterPro" id="IPR035919">
    <property type="entry name" value="EAL_sf"/>
</dbReference>
<evidence type="ECO:0000259" key="2">
    <source>
        <dbReference type="PROSITE" id="PS50883"/>
    </source>
</evidence>
<dbReference type="InterPro" id="IPR001633">
    <property type="entry name" value="EAL_dom"/>
</dbReference>
<dbReference type="Pfam" id="PF00563">
    <property type="entry name" value="EAL"/>
    <property type="match status" value="1"/>
</dbReference>
<dbReference type="AlphaFoldDB" id="A0A1I4D0W7"/>
<dbReference type="InterPro" id="IPR000014">
    <property type="entry name" value="PAS"/>
</dbReference>
<keyword evidence="1" id="KW-0472">Membrane</keyword>
<keyword evidence="1" id="KW-1133">Transmembrane helix</keyword>
<dbReference type="Gene3D" id="3.30.450.20">
    <property type="entry name" value="PAS domain"/>
    <property type="match status" value="1"/>
</dbReference>
<dbReference type="PANTHER" id="PTHR44757">
    <property type="entry name" value="DIGUANYLATE CYCLASE DGCP"/>
    <property type="match status" value="1"/>
</dbReference>
<keyword evidence="5" id="KW-1185">Reference proteome</keyword>
<evidence type="ECO:0000313" key="5">
    <source>
        <dbReference type="Proteomes" id="UP000199533"/>
    </source>
</evidence>
<protein>
    <submittedName>
        <fullName evidence="4">Diguanylate cyclase (GGDEF) domain-containing protein</fullName>
    </submittedName>
</protein>
<dbReference type="Proteomes" id="UP000199533">
    <property type="component" value="Unassembled WGS sequence"/>
</dbReference>
<dbReference type="SMART" id="SM00267">
    <property type="entry name" value="GGDEF"/>
    <property type="match status" value="1"/>
</dbReference>
<dbReference type="Gene3D" id="3.30.70.270">
    <property type="match status" value="1"/>
</dbReference>
<dbReference type="RefSeq" id="WP_090700377.1">
    <property type="nucleotide sequence ID" value="NZ_FOSP01000018.1"/>
</dbReference>
<dbReference type="InterPro" id="IPR029787">
    <property type="entry name" value="Nucleotide_cyclase"/>
</dbReference>
<name>A0A1I4D0W7_9PROT</name>
<dbReference type="STRING" id="52441.SAMN05216302_101814"/>
<dbReference type="Pfam" id="PF13188">
    <property type="entry name" value="PAS_8"/>
    <property type="match status" value="1"/>
</dbReference>
<dbReference type="SUPFAM" id="SSF55785">
    <property type="entry name" value="PYP-like sensor domain (PAS domain)"/>
    <property type="match status" value="1"/>
</dbReference>
<dbReference type="EMBL" id="FOSP01000018">
    <property type="protein sequence ID" value="SFK86359.1"/>
    <property type="molecule type" value="Genomic_DNA"/>
</dbReference>
<dbReference type="InterPro" id="IPR000160">
    <property type="entry name" value="GGDEF_dom"/>
</dbReference>
<proteinExistence type="predicted"/>